<dbReference type="EMBL" id="GBXM01026906">
    <property type="protein sequence ID" value="JAH81671.1"/>
    <property type="molecule type" value="Transcribed_RNA"/>
</dbReference>
<reference evidence="1" key="2">
    <citation type="journal article" date="2015" name="Fish Shellfish Immunol.">
        <title>Early steps in the European eel (Anguilla anguilla)-Vibrio vulnificus interaction in the gills: Role of the RtxA13 toxin.</title>
        <authorList>
            <person name="Callol A."/>
            <person name="Pajuelo D."/>
            <person name="Ebbesson L."/>
            <person name="Teles M."/>
            <person name="MacKenzie S."/>
            <person name="Amaro C."/>
        </authorList>
    </citation>
    <scope>NUCLEOTIDE SEQUENCE</scope>
</reference>
<organism evidence="1">
    <name type="scientific">Anguilla anguilla</name>
    <name type="common">European freshwater eel</name>
    <name type="synonym">Muraena anguilla</name>
    <dbReference type="NCBI Taxonomy" id="7936"/>
    <lineage>
        <taxon>Eukaryota</taxon>
        <taxon>Metazoa</taxon>
        <taxon>Chordata</taxon>
        <taxon>Craniata</taxon>
        <taxon>Vertebrata</taxon>
        <taxon>Euteleostomi</taxon>
        <taxon>Actinopterygii</taxon>
        <taxon>Neopterygii</taxon>
        <taxon>Teleostei</taxon>
        <taxon>Anguilliformes</taxon>
        <taxon>Anguillidae</taxon>
        <taxon>Anguilla</taxon>
    </lineage>
</organism>
<name>A0A0E9VUD9_ANGAN</name>
<reference evidence="1" key="1">
    <citation type="submission" date="2014-11" db="EMBL/GenBank/DDBJ databases">
        <authorList>
            <person name="Amaro Gonzalez C."/>
        </authorList>
    </citation>
    <scope>NUCLEOTIDE SEQUENCE</scope>
</reference>
<protein>
    <submittedName>
        <fullName evidence="1">Uncharacterized protein</fullName>
    </submittedName>
</protein>
<proteinExistence type="predicted"/>
<evidence type="ECO:0000313" key="1">
    <source>
        <dbReference type="EMBL" id="JAH81671.1"/>
    </source>
</evidence>
<dbReference type="AlphaFoldDB" id="A0A0E9VUD9"/>
<sequence length="50" mass="5625">MRRGQGCTAKQRSKRTFILILEPLTLPCDIPKPHRVVPKICKSVNHGVSN</sequence>
<accession>A0A0E9VUD9</accession>